<proteinExistence type="predicted"/>
<comment type="caution">
    <text evidence="1">The sequence shown here is derived from an EMBL/GenBank/DDBJ whole genome shotgun (WGS) entry which is preliminary data.</text>
</comment>
<evidence type="ECO:0000313" key="1">
    <source>
        <dbReference type="EMBL" id="KAI4863337.1"/>
    </source>
</evidence>
<name>A0ACB9YVT7_9PEZI</name>
<dbReference type="Proteomes" id="UP001497700">
    <property type="component" value="Unassembled WGS sequence"/>
</dbReference>
<dbReference type="EMBL" id="MU393506">
    <property type="protein sequence ID" value="KAI4863337.1"/>
    <property type="molecule type" value="Genomic_DNA"/>
</dbReference>
<keyword evidence="2" id="KW-1185">Reference proteome</keyword>
<accession>A0ACB9YVT7</accession>
<sequence>MYPDWPKSVADLAPLPLCDGPKLKPFMFRGPQRIEFLEYVGEGSHAHVFKVRIQEKIYALKLFRFVYDDDWLIPTDDTDDDIQTMSALYNYAEPFSCECRAFGRIQEAGLENLAIRCFGYLLLDEEHERTMMNQFSHLELEFNGNMDEPGLEEVRSRFPGKDGRDPPIRGIVKEFGQCAEGLTAPLARKLLKDIKSLQGLGIINMDVAHRQVVSGRLSDFSTAITVRHFVTSPELNPNLNPDEISAMEFETFQLSSNDYWAFDAMVRKWNWENKRKITVYAFPGGDGCQIKYNLRSKRPTLPSRWRFYTFVDPREGQGVSKKRKPARWYYECDDMAARRLNRKGGFSAFHEWEFKDGYIYPRRRA</sequence>
<organism evidence="1 2">
    <name type="scientific">Hypoxylon rubiginosum</name>
    <dbReference type="NCBI Taxonomy" id="110542"/>
    <lineage>
        <taxon>Eukaryota</taxon>
        <taxon>Fungi</taxon>
        <taxon>Dikarya</taxon>
        <taxon>Ascomycota</taxon>
        <taxon>Pezizomycotina</taxon>
        <taxon>Sordariomycetes</taxon>
        <taxon>Xylariomycetidae</taxon>
        <taxon>Xylariales</taxon>
        <taxon>Hypoxylaceae</taxon>
        <taxon>Hypoxylon</taxon>
    </lineage>
</organism>
<protein>
    <submittedName>
        <fullName evidence="1">Kinetochore Sim4 complex subunit FTA2-domain-containing protein</fullName>
    </submittedName>
</protein>
<evidence type="ECO:0000313" key="2">
    <source>
        <dbReference type="Proteomes" id="UP001497700"/>
    </source>
</evidence>
<gene>
    <name evidence="1" type="ORF">F4820DRAFT_459590</name>
</gene>
<reference evidence="1 2" key="1">
    <citation type="journal article" date="2022" name="New Phytol.">
        <title>Ecological generalism drives hyperdiversity of secondary metabolite gene clusters in xylarialean endophytes.</title>
        <authorList>
            <person name="Franco M.E.E."/>
            <person name="Wisecaver J.H."/>
            <person name="Arnold A.E."/>
            <person name="Ju Y.M."/>
            <person name="Slot J.C."/>
            <person name="Ahrendt S."/>
            <person name="Moore L.P."/>
            <person name="Eastman K.E."/>
            <person name="Scott K."/>
            <person name="Konkel Z."/>
            <person name="Mondo S.J."/>
            <person name="Kuo A."/>
            <person name="Hayes R.D."/>
            <person name="Haridas S."/>
            <person name="Andreopoulos B."/>
            <person name="Riley R."/>
            <person name="LaButti K."/>
            <person name="Pangilinan J."/>
            <person name="Lipzen A."/>
            <person name="Amirebrahimi M."/>
            <person name="Yan J."/>
            <person name="Adam C."/>
            <person name="Keymanesh K."/>
            <person name="Ng V."/>
            <person name="Louie K."/>
            <person name="Northen T."/>
            <person name="Drula E."/>
            <person name="Henrissat B."/>
            <person name="Hsieh H.M."/>
            <person name="Youens-Clark K."/>
            <person name="Lutzoni F."/>
            <person name="Miadlikowska J."/>
            <person name="Eastwood D.C."/>
            <person name="Hamelin R.C."/>
            <person name="Grigoriev I.V."/>
            <person name="U'Ren J.M."/>
        </authorList>
    </citation>
    <scope>NUCLEOTIDE SEQUENCE [LARGE SCALE GENOMIC DNA]</scope>
    <source>
        <strain evidence="1 2">CBS 119005</strain>
    </source>
</reference>